<feature type="non-terminal residue" evidence="1">
    <location>
        <position position="127"/>
    </location>
</feature>
<dbReference type="RefSeq" id="WP_347950059.1">
    <property type="nucleotide sequence ID" value="NZ_JBDXMI010000001.1"/>
</dbReference>
<accession>A0ABV0IYQ7</accession>
<dbReference type="InterPro" id="IPR028978">
    <property type="entry name" value="Chorismate_lyase_/UTRA_dom_sf"/>
</dbReference>
<reference evidence="1 2" key="1">
    <citation type="submission" date="2024-05" db="EMBL/GenBank/DDBJ databases">
        <authorList>
            <person name="De Oliveira J.P."/>
            <person name="Noriler S.A."/>
            <person name="De Oliveira A.G."/>
            <person name="Sipoli D.S."/>
        </authorList>
    </citation>
    <scope>NUCLEOTIDE SEQUENCE [LARGE SCALE GENOMIC DNA]</scope>
    <source>
        <strain evidence="1 2">LABIM192</strain>
    </source>
</reference>
<comment type="caution">
    <text evidence="1">The sequence shown here is derived from an EMBL/GenBank/DDBJ whole genome shotgun (WGS) entry which is preliminary data.</text>
</comment>
<evidence type="ECO:0000313" key="2">
    <source>
        <dbReference type="Proteomes" id="UP001462502"/>
    </source>
</evidence>
<organism evidence="1 2">
    <name type="scientific">Chromobacterium phragmitis</name>
    <dbReference type="NCBI Taxonomy" id="2202141"/>
    <lineage>
        <taxon>Bacteria</taxon>
        <taxon>Pseudomonadati</taxon>
        <taxon>Pseudomonadota</taxon>
        <taxon>Betaproteobacteria</taxon>
        <taxon>Neisseriales</taxon>
        <taxon>Chromobacteriaceae</taxon>
        <taxon>Chromobacterium</taxon>
    </lineage>
</organism>
<gene>
    <name evidence="1" type="ORF">ABI908_20145</name>
</gene>
<keyword evidence="2" id="KW-1185">Reference proteome</keyword>
<name>A0ABV0IYQ7_9NEIS</name>
<proteinExistence type="predicted"/>
<protein>
    <submittedName>
        <fullName evidence="1">Uncharacterized protein</fullName>
    </submittedName>
</protein>
<evidence type="ECO:0000313" key="1">
    <source>
        <dbReference type="EMBL" id="MEO9386416.1"/>
    </source>
</evidence>
<dbReference type="Proteomes" id="UP001462502">
    <property type="component" value="Unassembled WGS sequence"/>
</dbReference>
<dbReference type="EMBL" id="JBDXMI010000001">
    <property type="protein sequence ID" value="MEO9386416.1"/>
    <property type="molecule type" value="Genomic_DNA"/>
</dbReference>
<sequence length="127" mass="14826">MRLDSGAARRVFPPQWLADDPQAGAIDIPWREAEPVAPEAICVCSRDALVHQGYMTGALQRSRHCRLRIRRLWQRHDARRLERLILLLDEGQRCHVAAWIRIELLAFEPRWKRRLVESDLPFGAILE</sequence>
<dbReference type="SUPFAM" id="SSF64288">
    <property type="entry name" value="Chorismate lyase-like"/>
    <property type="match status" value="1"/>
</dbReference>